<protein>
    <submittedName>
        <fullName evidence="1">Uncharacterized protein</fullName>
    </submittedName>
</protein>
<comment type="caution">
    <text evidence="1">The sequence shown here is derived from an EMBL/GenBank/DDBJ whole genome shotgun (WGS) entry which is preliminary data.</text>
</comment>
<gene>
    <name evidence="1" type="ORF">FZEAL_4650</name>
</gene>
<evidence type="ECO:0000313" key="1">
    <source>
        <dbReference type="EMBL" id="KAF4979090.1"/>
    </source>
</evidence>
<dbReference type="Proteomes" id="UP000635477">
    <property type="component" value="Unassembled WGS sequence"/>
</dbReference>
<dbReference type="AlphaFoldDB" id="A0A8H4UM33"/>
<keyword evidence="2" id="KW-1185">Reference proteome</keyword>
<organism evidence="1 2">
    <name type="scientific">Fusarium zealandicum</name>
    <dbReference type="NCBI Taxonomy" id="1053134"/>
    <lineage>
        <taxon>Eukaryota</taxon>
        <taxon>Fungi</taxon>
        <taxon>Dikarya</taxon>
        <taxon>Ascomycota</taxon>
        <taxon>Pezizomycotina</taxon>
        <taxon>Sordariomycetes</taxon>
        <taxon>Hypocreomycetidae</taxon>
        <taxon>Hypocreales</taxon>
        <taxon>Nectriaceae</taxon>
        <taxon>Fusarium</taxon>
        <taxon>Fusarium staphyleae species complex</taxon>
    </lineage>
</organism>
<dbReference type="EMBL" id="JABEYC010000319">
    <property type="protein sequence ID" value="KAF4979090.1"/>
    <property type="molecule type" value="Genomic_DNA"/>
</dbReference>
<reference evidence="1" key="2">
    <citation type="submission" date="2020-05" db="EMBL/GenBank/DDBJ databases">
        <authorList>
            <person name="Kim H.-S."/>
            <person name="Proctor R.H."/>
            <person name="Brown D.W."/>
        </authorList>
    </citation>
    <scope>NUCLEOTIDE SEQUENCE</scope>
    <source>
        <strain evidence="1">NRRL 22465</strain>
    </source>
</reference>
<evidence type="ECO:0000313" key="2">
    <source>
        <dbReference type="Proteomes" id="UP000635477"/>
    </source>
</evidence>
<name>A0A8H4UM33_9HYPO</name>
<accession>A0A8H4UM33</accession>
<proteinExistence type="predicted"/>
<sequence length="167" mass="18594">MTTPSYRLLPLQSHVKALQQDATTEVLTLFPVEKRKGLLSYGSPESCEKVSDALLQDLSMQASDLESWAMSFGMTVKDVKRPQISPQAFRLEKDNTSSLLKGYTALVVALGNTKYDVELVSGDKKSSRKETWDPGFALHLRETGLKARGGHIRFLYIPLHLEPISSL</sequence>
<dbReference type="OrthoDB" id="4979919at2759"/>
<reference evidence="1" key="1">
    <citation type="journal article" date="2020" name="BMC Genomics">
        <title>Correction to: Identification and distribution of gene clusters required for synthesis of sphingolipid metabolism inhibitors in diverse species of the filamentous fungus Fusarium.</title>
        <authorList>
            <person name="Kim H.S."/>
            <person name="Lohmar J.M."/>
            <person name="Busman M."/>
            <person name="Brown D.W."/>
            <person name="Naumann T.A."/>
            <person name="Divon H.H."/>
            <person name="Lysoe E."/>
            <person name="Uhlig S."/>
            <person name="Proctor R.H."/>
        </authorList>
    </citation>
    <scope>NUCLEOTIDE SEQUENCE</scope>
    <source>
        <strain evidence="1">NRRL 22465</strain>
    </source>
</reference>